<protein>
    <submittedName>
        <fullName evidence="6">Type II traffic warden ATPase</fullName>
    </submittedName>
</protein>
<feature type="domain" description="Bacterial type II secretion system protein E" evidence="5">
    <location>
        <begin position="309"/>
        <end position="323"/>
    </location>
</feature>
<dbReference type="InterPro" id="IPR001482">
    <property type="entry name" value="T2SS/T4SS_dom"/>
</dbReference>
<organism evidence="6 7">
    <name type="scientific">Leminorella richardii</name>
    <dbReference type="NCBI Taxonomy" id="158841"/>
    <lineage>
        <taxon>Bacteria</taxon>
        <taxon>Pseudomonadati</taxon>
        <taxon>Pseudomonadota</taxon>
        <taxon>Gammaproteobacteria</taxon>
        <taxon>Enterobacterales</taxon>
        <taxon>Budviciaceae</taxon>
        <taxon>Leminorella</taxon>
    </lineage>
</organism>
<evidence type="ECO:0000256" key="1">
    <source>
        <dbReference type="ARBA" id="ARBA00006611"/>
    </source>
</evidence>
<evidence type="ECO:0000256" key="2">
    <source>
        <dbReference type="ARBA" id="ARBA00022741"/>
    </source>
</evidence>
<dbReference type="PANTHER" id="PTHR30258">
    <property type="entry name" value="TYPE II SECRETION SYSTEM PROTEIN GSPE-RELATED"/>
    <property type="match status" value="1"/>
</dbReference>
<dbReference type="GO" id="GO:0005524">
    <property type="term" value="F:ATP binding"/>
    <property type="evidence" value="ECO:0007669"/>
    <property type="project" value="UniProtKB-KW"/>
</dbReference>
<name>A0A2X4UUH6_9GAMM</name>
<dbReference type="Gene3D" id="3.30.450.90">
    <property type="match status" value="1"/>
</dbReference>
<dbReference type="Pfam" id="PF05157">
    <property type="entry name" value="MshEN"/>
    <property type="match status" value="1"/>
</dbReference>
<dbReference type="Gene3D" id="3.40.50.300">
    <property type="entry name" value="P-loop containing nucleotide triphosphate hydrolases"/>
    <property type="match status" value="1"/>
</dbReference>
<comment type="similarity">
    <text evidence="1">Belongs to the GSP E family.</text>
</comment>
<dbReference type="AlphaFoldDB" id="A0A2X4UUH6"/>
<dbReference type="Proteomes" id="UP000249005">
    <property type="component" value="Chromosome 1"/>
</dbReference>
<dbReference type="Pfam" id="PF00437">
    <property type="entry name" value="T2SSE"/>
    <property type="match status" value="1"/>
</dbReference>
<evidence type="ECO:0000313" key="6">
    <source>
        <dbReference type="EMBL" id="SQI42461.1"/>
    </source>
</evidence>
<reference evidence="6 7" key="1">
    <citation type="submission" date="2018-06" db="EMBL/GenBank/DDBJ databases">
        <authorList>
            <consortium name="Pathogen Informatics"/>
            <person name="Doyle S."/>
        </authorList>
    </citation>
    <scope>NUCLEOTIDE SEQUENCE [LARGE SCALE GENOMIC DNA]</scope>
    <source>
        <strain evidence="6 7">NCTC12151</strain>
    </source>
</reference>
<evidence type="ECO:0000313" key="7">
    <source>
        <dbReference type="Proteomes" id="UP000249005"/>
    </source>
</evidence>
<accession>A0A2X4UUH6</accession>
<dbReference type="InterPro" id="IPR027417">
    <property type="entry name" value="P-loop_NTPase"/>
</dbReference>
<feature type="compositionally biased region" description="Polar residues" evidence="4">
    <location>
        <begin position="76"/>
        <end position="92"/>
    </location>
</feature>
<dbReference type="OrthoDB" id="9804785at2"/>
<dbReference type="CDD" id="cd01129">
    <property type="entry name" value="PulE-GspE-like"/>
    <property type="match status" value="1"/>
</dbReference>
<gene>
    <name evidence="6" type="primary">epsE</name>
    <name evidence="6" type="ORF">NCTC12151_02593</name>
</gene>
<dbReference type="PROSITE" id="PS00662">
    <property type="entry name" value="T2SP_E"/>
    <property type="match status" value="1"/>
</dbReference>
<dbReference type="KEGG" id="lri:NCTC12151_02593"/>
<dbReference type="RefSeq" id="WP_111741020.1">
    <property type="nucleotide sequence ID" value="NZ_LR698987.1"/>
</dbReference>
<sequence>MSTDTEHNSISEEITDECFRHRLVPIDIDERKLTVAAAEGERPEGAIPLLSFISRRDVHVVFWPKPKIENYLQRVPSRNISSPENDETQNLGAQEGESHYPPEHSDDAVVQFLNQLIRQAMQRRASDIHFEPYANSYRIRLRIDGSLQEAAAPPLNVAAQITSRLKIMANLNIAERRLPQDGQMIFHDDRQRRSLRVSTLPVSGGEKVVLRVMPTGTDIHSIASIGMSDDEQRRYRETLSLPQGMILVTGPTGSGKTITLYSGLGYLNDAFRNLCSVEDPIEIPLSGINQTQVNGKIGLTFNTALRAFLRQDPDVLMVGEIRDQETASTAIEAAQTGHLVLATLHTNGAAETLVRLGQMGIASYLLASSLKLIIAQRLVRCLCPHCKQPAQQTNMPEEHNEQNGVQGYVATGCERCVGGYYGRTGVYEMLHLTDIVQRGIADGLNAEALHRLACSQGMVSLKRAGMKLVEQGITTLNELYRTLGSDRWSDE</sequence>
<dbReference type="EMBL" id="LS483470">
    <property type="protein sequence ID" value="SQI42461.1"/>
    <property type="molecule type" value="Genomic_DNA"/>
</dbReference>
<keyword evidence="2" id="KW-0547">Nucleotide-binding</keyword>
<evidence type="ECO:0000256" key="4">
    <source>
        <dbReference type="SAM" id="MobiDB-lite"/>
    </source>
</evidence>
<keyword evidence="3" id="KW-0067">ATP-binding</keyword>
<dbReference type="GO" id="GO:0016887">
    <property type="term" value="F:ATP hydrolysis activity"/>
    <property type="evidence" value="ECO:0007669"/>
    <property type="project" value="TreeGrafter"/>
</dbReference>
<dbReference type="GO" id="GO:0005886">
    <property type="term" value="C:plasma membrane"/>
    <property type="evidence" value="ECO:0007669"/>
    <property type="project" value="TreeGrafter"/>
</dbReference>
<evidence type="ECO:0000256" key="3">
    <source>
        <dbReference type="ARBA" id="ARBA00022840"/>
    </source>
</evidence>
<dbReference type="InterPro" id="IPR007831">
    <property type="entry name" value="T2SS_GspE_N"/>
</dbReference>
<proteinExistence type="inferred from homology"/>
<evidence type="ECO:0000259" key="5">
    <source>
        <dbReference type="PROSITE" id="PS00662"/>
    </source>
</evidence>
<feature type="region of interest" description="Disordered" evidence="4">
    <location>
        <begin position="74"/>
        <end position="103"/>
    </location>
</feature>
<keyword evidence="7" id="KW-1185">Reference proteome</keyword>
<dbReference type="PANTHER" id="PTHR30258:SF1">
    <property type="entry name" value="PROTEIN TRANSPORT PROTEIN HOFB HOMOLOG"/>
    <property type="match status" value="1"/>
</dbReference>
<dbReference type="SUPFAM" id="SSF52540">
    <property type="entry name" value="P-loop containing nucleoside triphosphate hydrolases"/>
    <property type="match status" value="1"/>
</dbReference>